<dbReference type="EMBL" id="JAQOWY010000938">
    <property type="protein sequence ID" value="KAK1837998.1"/>
    <property type="molecule type" value="Genomic_DNA"/>
</dbReference>
<name>A0AAD8ZYD3_9PEZI</name>
<dbReference type="AlphaFoldDB" id="A0AAD8ZYD3"/>
<sequence length="112" mass="12354">MELDPDSGSEDTSVVELQHDSIDPGSPQPEPGTRGGNKDTNNADPKQQDTIDPFVFNAEFSIAICKKFRYAVIGHEVLSHLRNQHRGIKAAVRKGITDRVQSLQGIIRSQTE</sequence>
<comment type="caution">
    <text evidence="2">The sequence shown here is derived from an EMBL/GenBank/DDBJ whole genome shotgun (WGS) entry which is preliminary data.</text>
</comment>
<evidence type="ECO:0000313" key="3">
    <source>
        <dbReference type="Proteomes" id="UP001243330"/>
    </source>
</evidence>
<keyword evidence="3" id="KW-1185">Reference proteome</keyword>
<dbReference type="Proteomes" id="UP001243330">
    <property type="component" value="Unassembled WGS sequence"/>
</dbReference>
<feature type="region of interest" description="Disordered" evidence="1">
    <location>
        <begin position="1"/>
        <end position="50"/>
    </location>
</feature>
<organism evidence="2 3">
    <name type="scientific">Colletotrichum chrysophilum</name>
    <dbReference type="NCBI Taxonomy" id="1836956"/>
    <lineage>
        <taxon>Eukaryota</taxon>
        <taxon>Fungi</taxon>
        <taxon>Dikarya</taxon>
        <taxon>Ascomycota</taxon>
        <taxon>Pezizomycotina</taxon>
        <taxon>Sordariomycetes</taxon>
        <taxon>Hypocreomycetidae</taxon>
        <taxon>Glomerellales</taxon>
        <taxon>Glomerellaceae</taxon>
        <taxon>Colletotrichum</taxon>
        <taxon>Colletotrichum gloeosporioides species complex</taxon>
    </lineage>
</organism>
<evidence type="ECO:0000313" key="2">
    <source>
        <dbReference type="EMBL" id="KAK1837998.1"/>
    </source>
</evidence>
<dbReference type="InterPro" id="IPR022698">
    <property type="entry name" value="OrsD"/>
</dbReference>
<reference evidence="2" key="1">
    <citation type="submission" date="2023-01" db="EMBL/GenBank/DDBJ databases">
        <title>Colletotrichum chrysophilum M932 genome sequence.</title>
        <authorList>
            <person name="Baroncelli R."/>
        </authorList>
    </citation>
    <scope>NUCLEOTIDE SEQUENCE</scope>
    <source>
        <strain evidence="2">M932</strain>
    </source>
</reference>
<gene>
    <name evidence="2" type="ORF">CCHR01_19378</name>
</gene>
<dbReference type="Pfam" id="PF12013">
    <property type="entry name" value="OrsD"/>
    <property type="match status" value="1"/>
</dbReference>
<accession>A0AAD8ZYD3</accession>
<evidence type="ECO:0000256" key="1">
    <source>
        <dbReference type="SAM" id="MobiDB-lite"/>
    </source>
</evidence>
<proteinExistence type="predicted"/>
<protein>
    <submittedName>
        <fullName evidence="2">Uncharacterized protein</fullName>
    </submittedName>
</protein>
<feature type="compositionally biased region" description="Polar residues" evidence="1">
    <location>
        <begin position="38"/>
        <end position="50"/>
    </location>
</feature>